<keyword evidence="7" id="KW-1185">Reference proteome</keyword>
<organism evidence="6 7">
    <name type="scientific">Thalassovita gelatinovora</name>
    <name type="common">Thalassobius gelatinovorus</name>
    <dbReference type="NCBI Taxonomy" id="53501"/>
    <lineage>
        <taxon>Bacteria</taxon>
        <taxon>Pseudomonadati</taxon>
        <taxon>Pseudomonadota</taxon>
        <taxon>Alphaproteobacteria</taxon>
        <taxon>Rhodobacterales</taxon>
        <taxon>Roseobacteraceae</taxon>
        <taxon>Thalassovita</taxon>
    </lineage>
</organism>
<reference evidence="6 7" key="1">
    <citation type="submission" date="2015-09" db="EMBL/GenBank/DDBJ databases">
        <authorList>
            <consortium name="Swine Surveillance"/>
        </authorList>
    </citation>
    <scope>NUCLEOTIDE SEQUENCE [LARGE SCALE GENOMIC DNA]</scope>
    <source>
        <strain evidence="6 7">CECT 4357</strain>
    </source>
</reference>
<dbReference type="InterPro" id="IPR037150">
    <property type="entry name" value="H-NS_C_dom_sf"/>
</dbReference>
<dbReference type="Proteomes" id="UP000051587">
    <property type="component" value="Unassembled WGS sequence"/>
</dbReference>
<dbReference type="GO" id="GO:0001217">
    <property type="term" value="F:DNA-binding transcription repressor activity"/>
    <property type="evidence" value="ECO:0007669"/>
    <property type="project" value="TreeGrafter"/>
</dbReference>
<evidence type="ECO:0000256" key="1">
    <source>
        <dbReference type="ARBA" id="ARBA00004453"/>
    </source>
</evidence>
<comment type="subcellular location">
    <subcellularLocation>
        <location evidence="1">Cytoplasm</location>
        <location evidence="1">Nucleoid</location>
    </subcellularLocation>
</comment>
<evidence type="ECO:0000259" key="5">
    <source>
        <dbReference type="SMART" id="SM00528"/>
    </source>
</evidence>
<proteinExistence type="inferred from homology"/>
<dbReference type="AlphaFoldDB" id="A0A0P1FDN9"/>
<protein>
    <submittedName>
        <fullName evidence="6">H-NS histone family protein</fullName>
    </submittedName>
</protein>
<name>A0A0P1FDN9_THAGE</name>
<dbReference type="GO" id="GO:0000976">
    <property type="term" value="F:transcription cis-regulatory region binding"/>
    <property type="evidence" value="ECO:0007669"/>
    <property type="project" value="TreeGrafter"/>
</dbReference>
<keyword evidence="3" id="KW-0963">Cytoplasm</keyword>
<dbReference type="PANTHER" id="PTHR38097">
    <property type="match status" value="1"/>
</dbReference>
<accession>A0A0P1FDN9</accession>
<dbReference type="SUPFAM" id="SSF81273">
    <property type="entry name" value="H-NS histone-like proteins"/>
    <property type="match status" value="1"/>
</dbReference>
<dbReference type="Gene3D" id="4.10.430.10">
    <property type="entry name" value="Histone-like protein H-NS, C-terminal domain"/>
    <property type="match status" value="1"/>
</dbReference>
<evidence type="ECO:0000313" key="6">
    <source>
        <dbReference type="EMBL" id="CUH66180.1"/>
    </source>
</evidence>
<evidence type="ECO:0000256" key="3">
    <source>
        <dbReference type="ARBA" id="ARBA00022490"/>
    </source>
</evidence>
<comment type="similarity">
    <text evidence="2">Belongs to the histone-like protein H-NS family.</text>
</comment>
<dbReference type="RefSeq" id="WP_425329296.1">
    <property type="nucleotide sequence ID" value="NZ_CP051181.1"/>
</dbReference>
<dbReference type="GO" id="GO:0005829">
    <property type="term" value="C:cytosol"/>
    <property type="evidence" value="ECO:0007669"/>
    <property type="project" value="TreeGrafter"/>
</dbReference>
<dbReference type="EMBL" id="CYSA01000023">
    <property type="protein sequence ID" value="CUH66180.1"/>
    <property type="molecule type" value="Genomic_DNA"/>
</dbReference>
<evidence type="ECO:0000256" key="2">
    <source>
        <dbReference type="ARBA" id="ARBA00010610"/>
    </source>
</evidence>
<keyword evidence="4" id="KW-0238">DNA-binding</keyword>
<dbReference type="Pfam" id="PF00816">
    <property type="entry name" value="Histone_HNS"/>
    <property type="match status" value="1"/>
</dbReference>
<dbReference type="GO" id="GO:0009295">
    <property type="term" value="C:nucleoid"/>
    <property type="evidence" value="ECO:0007669"/>
    <property type="project" value="UniProtKB-SubCell"/>
</dbReference>
<dbReference type="PANTHER" id="PTHR38097:SF2">
    <property type="entry name" value="DNA-BINDING PROTEIN STPA"/>
    <property type="match status" value="1"/>
</dbReference>
<dbReference type="GO" id="GO:0003681">
    <property type="term" value="F:bent DNA binding"/>
    <property type="evidence" value="ECO:0007669"/>
    <property type="project" value="TreeGrafter"/>
</dbReference>
<dbReference type="GO" id="GO:0032993">
    <property type="term" value="C:protein-DNA complex"/>
    <property type="evidence" value="ECO:0007669"/>
    <property type="project" value="TreeGrafter"/>
</dbReference>
<gene>
    <name evidence="6" type="ORF">TG4357_02289</name>
</gene>
<sequence>MSDLVNMSVEELSEYSIAELKALHKKVAKAIETYDDRKKKAALAELEDKAKEMGFTLTELTAVMGKKTIKPAGVAKYRNPENPEQTWTGKGRRPAWFLAAIEAGKSAEDLTI</sequence>
<evidence type="ECO:0000313" key="7">
    <source>
        <dbReference type="Proteomes" id="UP000051587"/>
    </source>
</evidence>
<dbReference type="GO" id="GO:0003680">
    <property type="term" value="F:minor groove of adenine-thymine-rich DNA binding"/>
    <property type="evidence" value="ECO:0007669"/>
    <property type="project" value="TreeGrafter"/>
</dbReference>
<dbReference type="InterPro" id="IPR027444">
    <property type="entry name" value="H-NS_C_dom"/>
</dbReference>
<evidence type="ECO:0000256" key="4">
    <source>
        <dbReference type="ARBA" id="ARBA00023125"/>
    </source>
</evidence>
<dbReference type="SMART" id="SM00528">
    <property type="entry name" value="HNS"/>
    <property type="match status" value="1"/>
</dbReference>
<dbReference type="STRING" id="53501.SAMN04488043_10418"/>
<feature type="domain" description="DNA-binding protein H-NS-like C-terminal" evidence="5">
    <location>
        <begin position="67"/>
        <end position="112"/>
    </location>
</feature>